<organism evidence="2 3">
    <name type="scientific">Candidatus Woesebacteria bacterium RIFCSPHIGHO2_01_FULL_44_21</name>
    <dbReference type="NCBI Taxonomy" id="1802503"/>
    <lineage>
        <taxon>Bacteria</taxon>
        <taxon>Candidatus Woeseibacteriota</taxon>
    </lineage>
</organism>
<dbReference type="Proteomes" id="UP000178870">
    <property type="component" value="Unassembled WGS sequence"/>
</dbReference>
<dbReference type="EMBL" id="MGGP01000014">
    <property type="protein sequence ID" value="OGM32515.1"/>
    <property type="molecule type" value="Genomic_DNA"/>
</dbReference>
<gene>
    <name evidence="2" type="ORF">A2803_03570</name>
</gene>
<evidence type="ECO:0000256" key="1">
    <source>
        <dbReference type="SAM" id="MobiDB-lite"/>
    </source>
</evidence>
<comment type="caution">
    <text evidence="2">The sequence shown here is derived from an EMBL/GenBank/DDBJ whole genome shotgun (WGS) entry which is preliminary data.</text>
</comment>
<sequence length="83" mass="9172">MIKILLVIIIIGIVVAFSFFNSSNKIMTDSGVEAPLTVSELQMAEERYTAPGKEVESTLNKPFDYLSTPRPGDSGKYPEPNTY</sequence>
<evidence type="ECO:0000313" key="2">
    <source>
        <dbReference type="EMBL" id="OGM32515.1"/>
    </source>
</evidence>
<dbReference type="AlphaFoldDB" id="A0A1F7Z1D2"/>
<protein>
    <submittedName>
        <fullName evidence="2">Uncharacterized protein</fullName>
    </submittedName>
</protein>
<proteinExistence type="predicted"/>
<name>A0A1F7Z1D2_9BACT</name>
<evidence type="ECO:0000313" key="3">
    <source>
        <dbReference type="Proteomes" id="UP000178870"/>
    </source>
</evidence>
<reference evidence="2 3" key="1">
    <citation type="journal article" date="2016" name="Nat. Commun.">
        <title>Thousands of microbial genomes shed light on interconnected biogeochemical processes in an aquifer system.</title>
        <authorList>
            <person name="Anantharaman K."/>
            <person name="Brown C.T."/>
            <person name="Hug L.A."/>
            <person name="Sharon I."/>
            <person name="Castelle C.J."/>
            <person name="Probst A.J."/>
            <person name="Thomas B.C."/>
            <person name="Singh A."/>
            <person name="Wilkins M.J."/>
            <person name="Karaoz U."/>
            <person name="Brodie E.L."/>
            <person name="Williams K.H."/>
            <person name="Hubbard S.S."/>
            <person name="Banfield J.F."/>
        </authorList>
    </citation>
    <scope>NUCLEOTIDE SEQUENCE [LARGE SCALE GENOMIC DNA]</scope>
</reference>
<feature type="region of interest" description="Disordered" evidence="1">
    <location>
        <begin position="49"/>
        <end position="83"/>
    </location>
</feature>
<accession>A0A1F7Z1D2</accession>